<sequence>MSHAKNVAIVGATGSVGQFIVAELLKAGKHQVTAITRFESKAVIPDGVKVAKVNYDDHESLVAALRGQEVLIITMNVTAPPESQLKLIDAAAEAGVPWVLPNEWGCDQTNEQLANDIFLGPNSRKVRARIEELGKSSWIGIASNFWYEFSLGGTADRYGFDFNNRSVVFFDDGKQPINTTTWPQSGLAVARLLALPINADDGKTPALSNFKNKFVYVSSFCVSQKDMFASVLRVTNTKAEDWKITHENSHERYQSAVKALQQGDRTGFGRAMYTRMFFPDGSGAYETTHGLQNEALGLPKEDFDEFTKRGIDRAKEGLTY</sequence>
<dbReference type="Proteomes" id="UP000829685">
    <property type="component" value="Unassembled WGS sequence"/>
</dbReference>
<dbReference type="CDD" id="cd05259">
    <property type="entry name" value="PCBER_SDR_a"/>
    <property type="match status" value="1"/>
</dbReference>
<evidence type="ECO:0000313" key="5">
    <source>
        <dbReference type="Proteomes" id="UP000829685"/>
    </source>
</evidence>
<dbReference type="AlphaFoldDB" id="A0A9Q0AK88"/>
<evidence type="ECO:0000256" key="2">
    <source>
        <dbReference type="ARBA" id="ARBA00023002"/>
    </source>
</evidence>
<dbReference type="InterPro" id="IPR051609">
    <property type="entry name" value="NmrA/Isoflavone_reductase-like"/>
</dbReference>
<dbReference type="PANTHER" id="PTHR47706">
    <property type="entry name" value="NMRA-LIKE FAMILY PROTEIN"/>
    <property type="match status" value="1"/>
</dbReference>
<name>A0A9Q0AK88_9PEZI</name>
<protein>
    <recommendedName>
        <fullName evidence="3">NmrA-like domain-containing protein</fullName>
    </recommendedName>
</protein>
<dbReference type="InterPro" id="IPR045312">
    <property type="entry name" value="PCBER-like"/>
</dbReference>
<dbReference type="PANTHER" id="PTHR47706:SF7">
    <property type="entry name" value="CIPA-LIKE, PUTATIVE (AFU_ORTHOLOGUE AFUA_1G01630)-RELATED"/>
    <property type="match status" value="1"/>
</dbReference>
<keyword evidence="1" id="KW-0521">NADP</keyword>
<accession>A0A9Q0AK88</accession>
<evidence type="ECO:0000259" key="3">
    <source>
        <dbReference type="Pfam" id="PF05368"/>
    </source>
</evidence>
<gene>
    <name evidence="4" type="ORF">JX265_010556</name>
</gene>
<proteinExistence type="predicted"/>
<evidence type="ECO:0000313" key="4">
    <source>
        <dbReference type="EMBL" id="KAI1859079.1"/>
    </source>
</evidence>
<dbReference type="Pfam" id="PF05368">
    <property type="entry name" value="NmrA"/>
    <property type="match status" value="1"/>
</dbReference>
<dbReference type="Gene3D" id="3.90.25.10">
    <property type="entry name" value="UDP-galactose 4-epimerase, domain 1"/>
    <property type="match status" value="1"/>
</dbReference>
<comment type="caution">
    <text evidence="4">The sequence shown here is derived from an EMBL/GenBank/DDBJ whole genome shotgun (WGS) entry which is preliminary data.</text>
</comment>
<evidence type="ECO:0000256" key="1">
    <source>
        <dbReference type="ARBA" id="ARBA00022857"/>
    </source>
</evidence>
<dbReference type="SUPFAM" id="SSF51735">
    <property type="entry name" value="NAD(P)-binding Rossmann-fold domains"/>
    <property type="match status" value="1"/>
</dbReference>
<dbReference type="InterPro" id="IPR036291">
    <property type="entry name" value="NAD(P)-bd_dom_sf"/>
</dbReference>
<reference evidence="4" key="1">
    <citation type="submission" date="2021-03" db="EMBL/GenBank/DDBJ databases">
        <title>Revisited historic fungal species revealed as producer of novel bioactive compounds through whole genome sequencing and comparative genomics.</title>
        <authorList>
            <person name="Vignolle G.A."/>
            <person name="Hochenegger N."/>
            <person name="Mach R.L."/>
            <person name="Mach-Aigner A.R."/>
            <person name="Javad Rahimi M."/>
            <person name="Salim K.A."/>
            <person name="Chan C.M."/>
            <person name="Lim L.B.L."/>
            <person name="Cai F."/>
            <person name="Druzhinina I.S."/>
            <person name="U'Ren J.M."/>
            <person name="Derntl C."/>
        </authorList>
    </citation>
    <scope>NUCLEOTIDE SEQUENCE</scope>
    <source>
        <strain evidence="4">TUCIM 5799</strain>
    </source>
</reference>
<dbReference type="GO" id="GO:0016491">
    <property type="term" value="F:oxidoreductase activity"/>
    <property type="evidence" value="ECO:0007669"/>
    <property type="project" value="UniProtKB-KW"/>
</dbReference>
<keyword evidence="5" id="KW-1185">Reference proteome</keyword>
<dbReference type="InterPro" id="IPR008030">
    <property type="entry name" value="NmrA-like"/>
</dbReference>
<organism evidence="4 5">
    <name type="scientific">Neoarthrinium moseri</name>
    <dbReference type="NCBI Taxonomy" id="1658444"/>
    <lineage>
        <taxon>Eukaryota</taxon>
        <taxon>Fungi</taxon>
        <taxon>Dikarya</taxon>
        <taxon>Ascomycota</taxon>
        <taxon>Pezizomycotina</taxon>
        <taxon>Sordariomycetes</taxon>
        <taxon>Xylariomycetidae</taxon>
        <taxon>Amphisphaeriales</taxon>
        <taxon>Apiosporaceae</taxon>
        <taxon>Neoarthrinium</taxon>
    </lineage>
</organism>
<dbReference type="Gene3D" id="3.40.50.720">
    <property type="entry name" value="NAD(P)-binding Rossmann-like Domain"/>
    <property type="match status" value="1"/>
</dbReference>
<feature type="domain" description="NmrA-like" evidence="3">
    <location>
        <begin position="5"/>
        <end position="138"/>
    </location>
</feature>
<keyword evidence="2" id="KW-0560">Oxidoreductase</keyword>
<dbReference type="EMBL" id="JAFIMR010000035">
    <property type="protein sequence ID" value="KAI1859079.1"/>
    <property type="molecule type" value="Genomic_DNA"/>
</dbReference>